<dbReference type="PROSITE" id="PS00463">
    <property type="entry name" value="ZN2_CY6_FUNGAL_1"/>
    <property type="match status" value="1"/>
</dbReference>
<dbReference type="GO" id="GO:0000981">
    <property type="term" value="F:DNA-binding transcription factor activity, RNA polymerase II-specific"/>
    <property type="evidence" value="ECO:0007669"/>
    <property type="project" value="InterPro"/>
</dbReference>
<gene>
    <name evidence="8" type="ORF">FIBSPDRAFT_902581</name>
</gene>
<dbReference type="OrthoDB" id="2595934at2759"/>
<dbReference type="PROSITE" id="PS50048">
    <property type="entry name" value="ZN2_CY6_FUNGAL_2"/>
    <property type="match status" value="1"/>
</dbReference>
<dbReference type="Gene3D" id="4.10.240.10">
    <property type="entry name" value="Zn(2)-C6 fungal-type DNA-binding domain"/>
    <property type="match status" value="1"/>
</dbReference>
<dbReference type="GO" id="GO:0000976">
    <property type="term" value="F:transcription cis-regulatory region binding"/>
    <property type="evidence" value="ECO:0007669"/>
    <property type="project" value="TreeGrafter"/>
</dbReference>
<proteinExistence type="predicted"/>
<keyword evidence="9" id="KW-1185">Reference proteome</keyword>
<keyword evidence="3" id="KW-0238">DNA-binding</keyword>
<dbReference type="InterPro" id="IPR001138">
    <property type="entry name" value="Zn2Cys6_DnaBD"/>
</dbReference>
<dbReference type="GO" id="GO:0005634">
    <property type="term" value="C:nucleus"/>
    <property type="evidence" value="ECO:0007669"/>
    <property type="project" value="UniProtKB-SubCell"/>
</dbReference>
<feature type="compositionally biased region" description="Polar residues" evidence="6">
    <location>
        <begin position="7"/>
        <end position="19"/>
    </location>
</feature>
<evidence type="ECO:0000256" key="3">
    <source>
        <dbReference type="ARBA" id="ARBA00023125"/>
    </source>
</evidence>
<evidence type="ECO:0000256" key="6">
    <source>
        <dbReference type="SAM" id="MobiDB-lite"/>
    </source>
</evidence>
<organism evidence="8 9">
    <name type="scientific">Athelia psychrophila</name>
    <dbReference type="NCBI Taxonomy" id="1759441"/>
    <lineage>
        <taxon>Eukaryota</taxon>
        <taxon>Fungi</taxon>
        <taxon>Dikarya</taxon>
        <taxon>Basidiomycota</taxon>
        <taxon>Agaricomycotina</taxon>
        <taxon>Agaricomycetes</taxon>
        <taxon>Agaricomycetidae</taxon>
        <taxon>Atheliales</taxon>
        <taxon>Atheliaceae</taxon>
        <taxon>Athelia</taxon>
    </lineage>
</organism>
<dbReference type="Proteomes" id="UP000076532">
    <property type="component" value="Unassembled WGS sequence"/>
</dbReference>
<dbReference type="InterPro" id="IPR036864">
    <property type="entry name" value="Zn2-C6_fun-type_DNA-bd_sf"/>
</dbReference>
<dbReference type="PANTHER" id="PTHR31845">
    <property type="entry name" value="FINGER DOMAIN PROTEIN, PUTATIVE-RELATED"/>
    <property type="match status" value="1"/>
</dbReference>
<evidence type="ECO:0000256" key="4">
    <source>
        <dbReference type="ARBA" id="ARBA00023163"/>
    </source>
</evidence>
<evidence type="ECO:0000313" key="8">
    <source>
        <dbReference type="EMBL" id="KZP06740.1"/>
    </source>
</evidence>
<keyword evidence="5" id="KW-0539">Nucleus</keyword>
<comment type="subcellular location">
    <subcellularLocation>
        <location evidence="1">Nucleus</location>
    </subcellularLocation>
</comment>
<evidence type="ECO:0000256" key="5">
    <source>
        <dbReference type="ARBA" id="ARBA00023242"/>
    </source>
</evidence>
<evidence type="ECO:0000256" key="2">
    <source>
        <dbReference type="ARBA" id="ARBA00023015"/>
    </source>
</evidence>
<dbReference type="InterPro" id="IPR051089">
    <property type="entry name" value="prtT"/>
</dbReference>
<feature type="region of interest" description="Disordered" evidence="6">
    <location>
        <begin position="1"/>
        <end position="31"/>
    </location>
</feature>
<feature type="domain" description="Zn(2)-C6 fungal-type" evidence="7">
    <location>
        <begin position="32"/>
        <end position="68"/>
    </location>
</feature>
<feature type="compositionally biased region" description="Low complexity" evidence="6">
    <location>
        <begin position="80"/>
        <end position="101"/>
    </location>
</feature>
<evidence type="ECO:0000256" key="1">
    <source>
        <dbReference type="ARBA" id="ARBA00004123"/>
    </source>
</evidence>
<dbReference type="STRING" id="436010.A0A167X224"/>
<dbReference type="PANTHER" id="PTHR31845:SF17">
    <property type="entry name" value="ZN(II)2CYS6 TRANSCRIPTION FACTOR (EUROFUNG)"/>
    <property type="match status" value="1"/>
</dbReference>
<dbReference type="GO" id="GO:0008270">
    <property type="term" value="F:zinc ion binding"/>
    <property type="evidence" value="ECO:0007669"/>
    <property type="project" value="InterPro"/>
</dbReference>
<keyword evidence="2" id="KW-0805">Transcription regulation</keyword>
<dbReference type="CDD" id="cd00067">
    <property type="entry name" value="GAL4"/>
    <property type="match status" value="1"/>
</dbReference>
<dbReference type="AlphaFoldDB" id="A0A167X224"/>
<dbReference type="EMBL" id="KV417775">
    <property type="protein sequence ID" value="KZP06740.1"/>
    <property type="molecule type" value="Genomic_DNA"/>
</dbReference>
<dbReference type="SUPFAM" id="SSF57701">
    <property type="entry name" value="Zn2/Cys6 DNA-binding domain"/>
    <property type="match status" value="1"/>
</dbReference>
<reference evidence="8 9" key="1">
    <citation type="journal article" date="2016" name="Mol. Biol. Evol.">
        <title>Comparative Genomics of Early-Diverging Mushroom-Forming Fungi Provides Insights into the Origins of Lignocellulose Decay Capabilities.</title>
        <authorList>
            <person name="Nagy L.G."/>
            <person name="Riley R."/>
            <person name="Tritt A."/>
            <person name="Adam C."/>
            <person name="Daum C."/>
            <person name="Floudas D."/>
            <person name="Sun H."/>
            <person name="Yadav J.S."/>
            <person name="Pangilinan J."/>
            <person name="Larsson K.H."/>
            <person name="Matsuura K."/>
            <person name="Barry K."/>
            <person name="Labutti K."/>
            <person name="Kuo R."/>
            <person name="Ohm R.A."/>
            <person name="Bhattacharya S.S."/>
            <person name="Shirouzu T."/>
            <person name="Yoshinaga Y."/>
            <person name="Martin F.M."/>
            <person name="Grigoriev I.V."/>
            <person name="Hibbett D.S."/>
        </authorList>
    </citation>
    <scope>NUCLEOTIDE SEQUENCE [LARGE SCALE GENOMIC DNA]</scope>
    <source>
        <strain evidence="8 9">CBS 109695</strain>
    </source>
</reference>
<feature type="region of interest" description="Disordered" evidence="6">
    <location>
        <begin position="591"/>
        <end position="620"/>
    </location>
</feature>
<keyword evidence="4" id="KW-0804">Transcription</keyword>
<sequence length="725" mass="79468">MKRGFTIGSTTDGPSNSRPPNIRQKRSKTNQACSACKKSKTRCEVLESESSDGNRCHRCTVLAISCSFGEAIHDAPQHAPPSNSTSPASTSASTSPPASSSIPANILTQLLNVTEVSDHPINLEPLPLPVPPSLRRSGTVDWIDTPVYAIRTLSRIEYNPSGARNDPMVHVDNVLRDILSAQQLDSLLQTFEEKFSPWLNLPPRDPHQDSAFLRLAKCLVASRLLDAPTRASIVPRMQELTDKTVGRALFNPAPAADSIQAMVVLALWATVGAGLGVAPRDERLMIAAGVSMAINLRLNDSVAHLLRIEADEVDDRPAAVDLEELRNKARLFLTRFLSRLCMGTGRLPLSIRKASDHDAIDWSSSATIESGRDARLALSGQIYATTEAGLHVRFEKLADLDFFYLKVLEMFSEFDNLENFLAPLSAVTEHENFQVFVMQMEWRMCRLLFTNHCLGEIGKAYGGGQSLPRGWYCEVVSNGICLPETWGKQSLLLAQGILTSAISQFKNLTEASAVPDSIFAMLCSTAAFLVRIKISAHSAQGVRIPGSSDMLLQRTRELLMTATCGPDHIPAQCARIIVSLVDTYEAHIRVPLPQEQDTDSAKSIDQSQESGGLPGDDELGAGMSLGLSPSMYEATDLDSDFWASFMNNLAADGQICCRVKALCWGRDRDRDRDLAGTQLTACGPQARWETEDQLTTEVRALVLDPLLRSERQRVHRFPRPIPAQA</sequence>
<protein>
    <recommendedName>
        <fullName evidence="7">Zn(2)-C6 fungal-type domain-containing protein</fullName>
    </recommendedName>
</protein>
<evidence type="ECO:0000259" key="7">
    <source>
        <dbReference type="PROSITE" id="PS50048"/>
    </source>
</evidence>
<feature type="region of interest" description="Disordered" evidence="6">
    <location>
        <begin position="76"/>
        <end position="101"/>
    </location>
</feature>
<evidence type="ECO:0000313" key="9">
    <source>
        <dbReference type="Proteomes" id="UP000076532"/>
    </source>
</evidence>
<feature type="compositionally biased region" description="Polar residues" evidence="6">
    <location>
        <begin position="601"/>
        <end position="610"/>
    </location>
</feature>
<name>A0A167X224_9AGAM</name>
<accession>A0A167X224</accession>